<protein>
    <submittedName>
        <fullName evidence="6">Hsp70 family protein</fullName>
    </submittedName>
</protein>
<gene>
    <name evidence="6" type="ORF">M091_2075</name>
</gene>
<comment type="similarity">
    <text evidence="1 5">Belongs to the heat shock protein 70 family.</text>
</comment>
<organism evidence="6 7">
    <name type="scientific">Parabacteroides distasonis str. 3776 D15 i</name>
    <dbReference type="NCBI Taxonomy" id="1339342"/>
    <lineage>
        <taxon>Bacteria</taxon>
        <taxon>Pseudomonadati</taxon>
        <taxon>Bacteroidota</taxon>
        <taxon>Bacteroidia</taxon>
        <taxon>Bacteroidales</taxon>
        <taxon>Tannerellaceae</taxon>
        <taxon>Parabacteroides</taxon>
    </lineage>
</organism>
<dbReference type="SUPFAM" id="SSF100920">
    <property type="entry name" value="Heat shock protein 70kD (HSP70), peptide-binding domain"/>
    <property type="match status" value="1"/>
</dbReference>
<sequence length="757" mass="82659">MSKTIGIDLGTTNSVVAFKDASVRVVATGPNNEDLCRSCVAMDKSGSFVVGNAPYKNWKRYAPNIVVSAKRLMGASITDPQVQKMKNDKDMYPYGISKKSGGTEDSVAIIMNGQEFSPEQISAQILRQLKEDASVKLGDEVTHAVITVPAYFNEKQKAATRKAAELAGLKVQRLLAEPTAAAISYGADKMSADEDKIFLVYDFGGGTFDLSVLVASGGSFIESGTGGDRWLGGDDIDRLVSEYVLTEAGKANNVDIHELIESLDAKKKFAFQGEFKSEVESAKKALSQTDSATISVFDYLETEDGDPIDIEVTLTRETFESMIRPLVQRTIDLIDELLEKTAYPIDSIDNILLVGGSSCIPLVRNMLSEKYGKEKILSSEKPMLAIAEGAAILSHSMGTEFECPHCGKSIPVGSDECPYCHKSMESSATQTSEDPAKTGVVFTTKHKYFIETRDDADNVQYSMIIDENQVLPNEVNGKFYTLVDNQKIIAVNLYSDAENGGKEKIGTGFFTIAENLPVHSELQFTFRLTEDETMSVKVRVASTGKIHNINYSQGSLDSHCFEAIQSSFDRVMGDPNISDSQKNGFIDKLQKVIEGIQVGSPSSESKEWQNIENSVQSATTAATTKEEGTDVNVIIAKILLDHFGKFMSSEHKDAMRRELTKYEDATTPMQKNECASNLEELNDKYGLFVSGFLLNISGHDDSNPVRANKALVAYNQFMAALNEGNVSRARDILDANQDLIGHDTVISVSSTTGIGQN</sequence>
<evidence type="ECO:0000313" key="7">
    <source>
        <dbReference type="Proteomes" id="UP000027850"/>
    </source>
</evidence>
<dbReference type="InterPro" id="IPR018181">
    <property type="entry name" value="Heat_shock_70_CS"/>
</dbReference>
<dbReference type="InterPro" id="IPR013126">
    <property type="entry name" value="Hsp_70_fam"/>
</dbReference>
<comment type="caution">
    <text evidence="6">The sequence shown here is derived from an EMBL/GenBank/DDBJ whole genome shotgun (WGS) entry which is preliminary data.</text>
</comment>
<keyword evidence="2 5" id="KW-0547">Nucleotide-binding</keyword>
<dbReference type="SUPFAM" id="SSF53067">
    <property type="entry name" value="Actin-like ATPase domain"/>
    <property type="match status" value="2"/>
</dbReference>
<dbReference type="GO" id="GO:0140662">
    <property type="term" value="F:ATP-dependent protein folding chaperone"/>
    <property type="evidence" value="ECO:0007669"/>
    <property type="project" value="InterPro"/>
</dbReference>
<keyword evidence="3 5" id="KW-0067">ATP-binding</keyword>
<dbReference type="AlphaFoldDB" id="A0AB34L511"/>
<evidence type="ECO:0000256" key="5">
    <source>
        <dbReference type="RuleBase" id="RU003322"/>
    </source>
</evidence>
<dbReference type="PROSITE" id="PS00329">
    <property type="entry name" value="HSP70_2"/>
    <property type="match status" value="1"/>
</dbReference>
<dbReference type="PANTHER" id="PTHR19375">
    <property type="entry name" value="HEAT SHOCK PROTEIN 70KDA"/>
    <property type="match status" value="1"/>
</dbReference>
<evidence type="ECO:0000256" key="3">
    <source>
        <dbReference type="ARBA" id="ARBA00022840"/>
    </source>
</evidence>
<dbReference type="Gene3D" id="3.90.640.10">
    <property type="entry name" value="Actin, Chain A, domain 4"/>
    <property type="match status" value="1"/>
</dbReference>
<accession>A0AB34L511</accession>
<dbReference type="RefSeq" id="WP_051635750.1">
    <property type="nucleotide sequence ID" value="NZ_JNHK01000094.1"/>
</dbReference>
<dbReference type="PRINTS" id="PR00301">
    <property type="entry name" value="HEATSHOCK70"/>
</dbReference>
<evidence type="ECO:0000256" key="4">
    <source>
        <dbReference type="ARBA" id="ARBA00023186"/>
    </source>
</evidence>
<dbReference type="InterPro" id="IPR029047">
    <property type="entry name" value="HSP70_peptide-bd_sf"/>
</dbReference>
<dbReference type="Pfam" id="PF00012">
    <property type="entry name" value="HSP70"/>
    <property type="match status" value="1"/>
</dbReference>
<dbReference type="GO" id="GO:0005524">
    <property type="term" value="F:ATP binding"/>
    <property type="evidence" value="ECO:0007669"/>
    <property type="project" value="UniProtKB-KW"/>
</dbReference>
<evidence type="ECO:0000256" key="2">
    <source>
        <dbReference type="ARBA" id="ARBA00022741"/>
    </source>
</evidence>
<dbReference type="Gene3D" id="2.60.34.10">
    <property type="entry name" value="Substrate Binding Domain Of DNAk, Chain A, domain 1"/>
    <property type="match status" value="1"/>
</dbReference>
<name>A0AB34L511_PARDI</name>
<dbReference type="EMBL" id="JNHK01000094">
    <property type="protein sequence ID" value="KDS35593.1"/>
    <property type="molecule type" value="Genomic_DNA"/>
</dbReference>
<dbReference type="Proteomes" id="UP000027850">
    <property type="component" value="Unassembled WGS sequence"/>
</dbReference>
<proteinExistence type="inferred from homology"/>
<evidence type="ECO:0000256" key="1">
    <source>
        <dbReference type="ARBA" id="ARBA00007381"/>
    </source>
</evidence>
<dbReference type="PROSITE" id="PS00297">
    <property type="entry name" value="HSP70_1"/>
    <property type="match status" value="1"/>
</dbReference>
<dbReference type="Gene3D" id="3.30.420.40">
    <property type="match status" value="2"/>
</dbReference>
<evidence type="ECO:0000313" key="6">
    <source>
        <dbReference type="EMBL" id="KDS35593.1"/>
    </source>
</evidence>
<dbReference type="FunFam" id="3.90.640.10:FF:000003">
    <property type="entry name" value="Molecular chaperone DnaK"/>
    <property type="match status" value="1"/>
</dbReference>
<dbReference type="CDD" id="cd24029">
    <property type="entry name" value="ASKHA_NBD_HSP70_DnaK_HscA_HscC"/>
    <property type="match status" value="1"/>
</dbReference>
<dbReference type="InterPro" id="IPR043129">
    <property type="entry name" value="ATPase_NBD"/>
</dbReference>
<reference evidence="6 7" key="1">
    <citation type="submission" date="2014-04" db="EMBL/GenBank/DDBJ databases">
        <authorList>
            <person name="Sears C."/>
            <person name="Carroll K."/>
            <person name="Sack B.R."/>
            <person name="Qadri F."/>
            <person name="Myers L.L."/>
            <person name="Chung G.-T."/>
            <person name="Escheverria P."/>
            <person name="Fraser C.M."/>
            <person name="Sadzewicz L."/>
            <person name="Shefchek K.A."/>
            <person name="Tallon L."/>
            <person name="Das S.P."/>
            <person name="Daugherty S."/>
            <person name="Mongodin E.F."/>
        </authorList>
    </citation>
    <scope>NUCLEOTIDE SEQUENCE [LARGE SCALE GENOMIC DNA]</scope>
    <source>
        <strain evidence="6 7">3776 D15 i</strain>
    </source>
</reference>
<keyword evidence="4" id="KW-0143">Chaperone</keyword>